<name>A0A3N7HKT2_9BURK</name>
<reference evidence="2 3" key="2">
    <citation type="submission" date="2018-12" db="EMBL/GenBank/DDBJ databases">
        <title>Rhizobacter gummiphilus sp. nov., a rubber-degrading bacterium isolated from the soil of a botanical garden in Japan.</title>
        <authorList>
            <person name="Shunsuke S.S."/>
        </authorList>
    </citation>
    <scope>NUCLEOTIDE SEQUENCE [LARGE SCALE GENOMIC DNA]</scope>
    <source>
        <strain evidence="2 3">S-16</strain>
    </source>
</reference>
<protein>
    <recommendedName>
        <fullName evidence="4">O-antigen ligase domain-containing protein</fullName>
    </recommendedName>
</protein>
<keyword evidence="1" id="KW-0812">Transmembrane</keyword>
<feature type="transmembrane region" description="Helical" evidence="1">
    <location>
        <begin position="217"/>
        <end position="238"/>
    </location>
</feature>
<proteinExistence type="predicted"/>
<feature type="transmembrane region" description="Helical" evidence="1">
    <location>
        <begin position="20"/>
        <end position="50"/>
    </location>
</feature>
<dbReference type="EMBL" id="QUSW01000010">
    <property type="protein sequence ID" value="RQP21616.1"/>
    <property type="molecule type" value="Genomic_DNA"/>
</dbReference>
<organism evidence="2 3">
    <name type="scientific">Piscinibacter terrae</name>
    <dbReference type="NCBI Taxonomy" id="2496871"/>
    <lineage>
        <taxon>Bacteria</taxon>
        <taxon>Pseudomonadati</taxon>
        <taxon>Pseudomonadota</taxon>
        <taxon>Betaproteobacteria</taxon>
        <taxon>Burkholderiales</taxon>
        <taxon>Sphaerotilaceae</taxon>
        <taxon>Piscinibacter</taxon>
    </lineage>
</organism>
<dbReference type="Proteomes" id="UP000267464">
    <property type="component" value="Unassembled WGS sequence"/>
</dbReference>
<dbReference type="AlphaFoldDB" id="A0A3N7HKT2"/>
<evidence type="ECO:0008006" key="4">
    <source>
        <dbReference type="Google" id="ProtNLM"/>
    </source>
</evidence>
<dbReference type="OrthoDB" id="8708449at2"/>
<keyword evidence="1" id="KW-0472">Membrane</keyword>
<feature type="transmembrane region" description="Helical" evidence="1">
    <location>
        <begin position="62"/>
        <end position="80"/>
    </location>
</feature>
<feature type="transmembrane region" description="Helical" evidence="1">
    <location>
        <begin position="182"/>
        <end position="205"/>
    </location>
</feature>
<feature type="transmembrane region" description="Helical" evidence="1">
    <location>
        <begin position="351"/>
        <end position="372"/>
    </location>
</feature>
<evidence type="ECO:0000313" key="3">
    <source>
        <dbReference type="Proteomes" id="UP000267464"/>
    </source>
</evidence>
<feature type="transmembrane region" description="Helical" evidence="1">
    <location>
        <begin position="114"/>
        <end position="133"/>
    </location>
</feature>
<keyword evidence="3" id="KW-1185">Reference proteome</keyword>
<evidence type="ECO:0000313" key="2">
    <source>
        <dbReference type="EMBL" id="RQP21616.1"/>
    </source>
</evidence>
<sequence length="385" mass="41846">MSNSSSQATATWENTARVTLLLALTLALFVLQHPVLLVGGTALCATYAVVVLRNSKFHPDQLLILLAAVALFLPAFIKPYFGLSPAFYVLSTMSTFLAAVAVTRHAPLVLLRSLRFIFGASVAGIAWALYVYWGMPEPLGEVIEGSSTNGIPAYLIVIQVGVSLCTYLTHGRLPLISPIFTVLVAFFGYGRGSLVVAGLLFAFSAAHRLAQVRNYALWSRLALVFCAVATILCLYLYIDVLIDLLTDYTKLGAGLLDVNRLQIWRDYSGKIDAWTLLTGADYAGTIVETERQGNPHIAFIRTHAFFGLPATVCALASPLVVFLAPNRTWGSKIVFAAFAGMAALRAASEPILFPTLLDLYYFSYLIVFFRYAPRNDLAAGGQASR</sequence>
<dbReference type="RefSeq" id="WP_124543559.1">
    <property type="nucleotide sequence ID" value="NZ_QUSW01000010.1"/>
</dbReference>
<evidence type="ECO:0000256" key="1">
    <source>
        <dbReference type="SAM" id="Phobius"/>
    </source>
</evidence>
<feature type="transmembrane region" description="Helical" evidence="1">
    <location>
        <begin position="304"/>
        <end position="323"/>
    </location>
</feature>
<keyword evidence="1" id="KW-1133">Transmembrane helix</keyword>
<feature type="transmembrane region" description="Helical" evidence="1">
    <location>
        <begin position="153"/>
        <end position="170"/>
    </location>
</feature>
<gene>
    <name evidence="2" type="ORF">DZC73_27300</name>
</gene>
<accession>A0A3N7HKT2</accession>
<reference evidence="2 3" key="1">
    <citation type="submission" date="2018-08" db="EMBL/GenBank/DDBJ databases">
        <authorList>
            <person name="Khan S.A."/>
            <person name="Jeon C.O."/>
            <person name="Chun B.H."/>
            <person name="Jeong S.E."/>
        </authorList>
    </citation>
    <scope>NUCLEOTIDE SEQUENCE [LARGE SCALE GENOMIC DNA]</scope>
    <source>
        <strain evidence="2 3">S-16</strain>
    </source>
</reference>
<comment type="caution">
    <text evidence="2">The sequence shown here is derived from an EMBL/GenBank/DDBJ whole genome shotgun (WGS) entry which is preliminary data.</text>
</comment>